<feature type="transmembrane region" description="Helical" evidence="11">
    <location>
        <begin position="43"/>
        <end position="64"/>
    </location>
</feature>
<dbReference type="Gene3D" id="1.10.287.130">
    <property type="match status" value="1"/>
</dbReference>
<comment type="catalytic activity">
    <reaction evidence="1">
        <text>ATP + protein L-histidine = ADP + protein N-phospho-L-histidine.</text>
        <dbReference type="EC" id="2.7.13.3"/>
    </reaction>
</comment>
<dbReference type="InterPro" id="IPR003660">
    <property type="entry name" value="HAMP_dom"/>
</dbReference>
<evidence type="ECO:0000256" key="7">
    <source>
        <dbReference type="ARBA" id="ARBA00022777"/>
    </source>
</evidence>
<dbReference type="PANTHER" id="PTHR45436:SF8">
    <property type="entry name" value="HISTIDINE KINASE"/>
    <property type="match status" value="1"/>
</dbReference>
<dbReference type="PROSITE" id="PS50885">
    <property type="entry name" value="HAMP"/>
    <property type="match status" value="1"/>
</dbReference>
<keyword evidence="5" id="KW-0808">Transferase</keyword>
<keyword evidence="7 14" id="KW-0418">Kinase</keyword>
<dbReference type="EMBL" id="CP125967">
    <property type="protein sequence ID" value="WWO39277.1"/>
    <property type="molecule type" value="Genomic_DNA"/>
</dbReference>
<keyword evidence="6 11" id="KW-0812">Transmembrane</keyword>
<dbReference type="SMART" id="SM00387">
    <property type="entry name" value="HATPase_c"/>
    <property type="match status" value="1"/>
</dbReference>
<evidence type="ECO:0000256" key="6">
    <source>
        <dbReference type="ARBA" id="ARBA00022692"/>
    </source>
</evidence>
<evidence type="ECO:0000256" key="9">
    <source>
        <dbReference type="ARBA" id="ARBA00023012"/>
    </source>
</evidence>
<dbReference type="PRINTS" id="PR00344">
    <property type="entry name" value="BCTRLSENSOR"/>
</dbReference>
<feature type="transmembrane region" description="Helical" evidence="11">
    <location>
        <begin position="201"/>
        <end position="220"/>
    </location>
</feature>
<proteinExistence type="predicted"/>
<dbReference type="CDD" id="cd00075">
    <property type="entry name" value="HATPase"/>
    <property type="match status" value="1"/>
</dbReference>
<dbReference type="InterPro" id="IPR003594">
    <property type="entry name" value="HATPase_dom"/>
</dbReference>
<gene>
    <name evidence="14" type="ORF">QNA12_04520</name>
</gene>
<dbReference type="SUPFAM" id="SSF55874">
    <property type="entry name" value="ATPase domain of HSP90 chaperone/DNA topoisomerase II/histidine kinase"/>
    <property type="match status" value="1"/>
</dbReference>
<evidence type="ECO:0000313" key="15">
    <source>
        <dbReference type="Proteomes" id="UP001379444"/>
    </source>
</evidence>
<dbReference type="Gene3D" id="3.30.565.10">
    <property type="entry name" value="Histidine kinase-like ATPase, C-terminal domain"/>
    <property type="match status" value="1"/>
</dbReference>
<dbReference type="InterPro" id="IPR036097">
    <property type="entry name" value="HisK_dim/P_sf"/>
</dbReference>
<dbReference type="RefSeq" id="WP_264496731.1">
    <property type="nucleotide sequence ID" value="NZ_CP109947.1"/>
</dbReference>
<reference evidence="14 15" key="1">
    <citation type="journal article" date="2024" name="Front. Plant Sci.">
        <title>Comprehensive phenomic and genomic studies of the species, Pectobacterium cacticida and proposal for reclassification as Alcorniella cacticida comb. nov.</title>
        <authorList>
            <person name="Jonca J."/>
            <person name="Pirhonen M."/>
            <person name="Waleron M.M."/>
            <person name="Gawor J."/>
            <person name="Mrozik A."/>
            <person name="Smoktunowicz M."/>
            <person name="Waleron K."/>
            <person name="Waleron M."/>
        </authorList>
    </citation>
    <scope>NUCLEOTIDE SEQUENCE [LARGE SCALE GENOMIC DNA]</scope>
    <source>
        <strain evidence="14 15">DPMP6</strain>
    </source>
</reference>
<dbReference type="Pfam" id="PF02518">
    <property type="entry name" value="HATPase_c"/>
    <property type="match status" value="1"/>
</dbReference>
<organism evidence="14 15">
    <name type="scientific">Pectobacterium cacticida</name>
    <dbReference type="NCBI Taxonomy" id="69221"/>
    <lineage>
        <taxon>Bacteria</taxon>
        <taxon>Pseudomonadati</taxon>
        <taxon>Pseudomonadota</taxon>
        <taxon>Gammaproteobacteria</taxon>
        <taxon>Enterobacterales</taxon>
        <taxon>Pectobacteriaceae</taxon>
        <taxon>Pectobacterium</taxon>
    </lineage>
</organism>
<dbReference type="GO" id="GO:0016301">
    <property type="term" value="F:kinase activity"/>
    <property type="evidence" value="ECO:0007669"/>
    <property type="project" value="UniProtKB-KW"/>
</dbReference>
<dbReference type="InterPro" id="IPR036890">
    <property type="entry name" value="HATPase_C_sf"/>
</dbReference>
<evidence type="ECO:0000259" key="13">
    <source>
        <dbReference type="PROSITE" id="PS50885"/>
    </source>
</evidence>
<evidence type="ECO:0000256" key="10">
    <source>
        <dbReference type="ARBA" id="ARBA00023136"/>
    </source>
</evidence>
<evidence type="ECO:0000259" key="12">
    <source>
        <dbReference type="PROSITE" id="PS50109"/>
    </source>
</evidence>
<keyword evidence="4" id="KW-0597">Phosphoprotein</keyword>
<feature type="domain" description="Histidine kinase" evidence="12">
    <location>
        <begin position="286"/>
        <end position="498"/>
    </location>
</feature>
<dbReference type="SMART" id="SM00388">
    <property type="entry name" value="HisKA"/>
    <property type="match status" value="1"/>
</dbReference>
<dbReference type="Proteomes" id="UP001379444">
    <property type="component" value="Chromosome"/>
</dbReference>
<evidence type="ECO:0000256" key="5">
    <source>
        <dbReference type="ARBA" id="ARBA00022679"/>
    </source>
</evidence>
<evidence type="ECO:0000256" key="8">
    <source>
        <dbReference type="ARBA" id="ARBA00022989"/>
    </source>
</evidence>
<dbReference type="PROSITE" id="PS50109">
    <property type="entry name" value="HIS_KIN"/>
    <property type="match status" value="1"/>
</dbReference>
<dbReference type="PANTHER" id="PTHR45436">
    <property type="entry name" value="SENSOR HISTIDINE KINASE YKOH"/>
    <property type="match status" value="1"/>
</dbReference>
<dbReference type="SUPFAM" id="SSF47384">
    <property type="entry name" value="Homodimeric domain of signal transducing histidine kinase"/>
    <property type="match status" value="1"/>
</dbReference>
<keyword evidence="15" id="KW-1185">Reference proteome</keyword>
<name>A0ABZ2GDJ1_9GAMM</name>
<protein>
    <recommendedName>
        <fullName evidence="3">histidine kinase</fullName>
        <ecNumber evidence="3">2.7.13.3</ecNumber>
    </recommendedName>
</protein>
<evidence type="ECO:0000256" key="3">
    <source>
        <dbReference type="ARBA" id="ARBA00012438"/>
    </source>
</evidence>
<evidence type="ECO:0000313" key="14">
    <source>
        <dbReference type="EMBL" id="WWO39277.1"/>
    </source>
</evidence>
<evidence type="ECO:0000256" key="1">
    <source>
        <dbReference type="ARBA" id="ARBA00000085"/>
    </source>
</evidence>
<comment type="subcellular location">
    <subcellularLocation>
        <location evidence="2">Membrane</location>
    </subcellularLocation>
</comment>
<keyword evidence="9" id="KW-0902">Two-component regulatory system</keyword>
<dbReference type="InterPro" id="IPR050428">
    <property type="entry name" value="TCS_sensor_his_kinase"/>
</dbReference>
<evidence type="ECO:0000256" key="2">
    <source>
        <dbReference type="ARBA" id="ARBA00004370"/>
    </source>
</evidence>
<dbReference type="InterPro" id="IPR003661">
    <property type="entry name" value="HisK_dim/P_dom"/>
</dbReference>
<dbReference type="CDD" id="cd00082">
    <property type="entry name" value="HisKA"/>
    <property type="match status" value="1"/>
</dbReference>
<keyword evidence="10 11" id="KW-0472">Membrane</keyword>
<dbReference type="EC" id="2.7.13.3" evidence="3"/>
<dbReference type="InterPro" id="IPR004358">
    <property type="entry name" value="Sig_transdc_His_kin-like_C"/>
</dbReference>
<feature type="domain" description="HAMP" evidence="13">
    <location>
        <begin position="225"/>
        <end position="278"/>
    </location>
</feature>
<accession>A0ABZ2GDJ1</accession>
<keyword evidence="8 11" id="KW-1133">Transmembrane helix</keyword>
<sequence>MLAATLNKITRLGQRGQIKIKYWRLLGASRYPGFLCTSNFRQAITLVFLFLLMALVCIVGFSSLSETLLRTHVREVILGNIYDYSMQSGLTNADSLIMQLRRDNQAKGDELPLFLVMNKDGTIMYHNHPLRLHSLNVDALDSSKMEARHYTHCRMNVRCLKAEISDPDDPNLIGLSVMLDDGGVLFTAYNIRPMLERVRTIPLAAGGGLFIVLLFCLFVSRHFSLRTLRSVERIRSALHRYSAGEQHVRMPLSTNGDDFDSLSADINQNLERIERLMDQVRNTSSHVAHELRTPLTHLQNRLYNLIERHGLEKDVRQELNLAVCEVDKILGLFRTVMRIGEIESGRCIHQFSWIEARALLEELVEYYQPLAEERGCQLNVATYADEPLFGDRALLFQALANLVENALKYAAQGKVILVGVKRHRGWMALFVADRGPGIPETSHEKAVQRFQRLDVRSSSGYGLGLSLVNAIVELHGGRLYMESSQPGLRVYLCLNKRMAPKMMNKYVDDIPD</sequence>
<evidence type="ECO:0000256" key="4">
    <source>
        <dbReference type="ARBA" id="ARBA00022553"/>
    </source>
</evidence>
<dbReference type="InterPro" id="IPR005467">
    <property type="entry name" value="His_kinase_dom"/>
</dbReference>
<evidence type="ECO:0000256" key="11">
    <source>
        <dbReference type="SAM" id="Phobius"/>
    </source>
</evidence>
<dbReference type="Gene3D" id="6.10.340.10">
    <property type="match status" value="1"/>
</dbReference>
<dbReference type="SMART" id="SM00304">
    <property type="entry name" value="HAMP"/>
    <property type="match status" value="1"/>
</dbReference>